<evidence type="ECO:0000313" key="3">
    <source>
        <dbReference type="Proteomes" id="UP000054477"/>
    </source>
</evidence>
<reference evidence="2 3" key="1">
    <citation type="submission" date="2014-04" db="EMBL/GenBank/DDBJ databases">
        <authorList>
            <consortium name="DOE Joint Genome Institute"/>
            <person name="Kuo A."/>
            <person name="Kohler A."/>
            <person name="Nagy L.G."/>
            <person name="Floudas D."/>
            <person name="Copeland A."/>
            <person name="Barry K.W."/>
            <person name="Cichocki N."/>
            <person name="Veneault-Fourrey C."/>
            <person name="LaButti K."/>
            <person name="Lindquist E.A."/>
            <person name="Lipzen A."/>
            <person name="Lundell T."/>
            <person name="Morin E."/>
            <person name="Murat C."/>
            <person name="Sun H."/>
            <person name="Tunlid A."/>
            <person name="Henrissat B."/>
            <person name="Grigoriev I.V."/>
            <person name="Hibbett D.S."/>
            <person name="Martin F."/>
            <person name="Nordberg H.P."/>
            <person name="Cantor M.N."/>
            <person name="Hua S.X."/>
        </authorList>
    </citation>
    <scope>NUCLEOTIDE SEQUENCE [LARGE SCALE GENOMIC DNA]</scope>
    <source>
        <strain evidence="2 3">LaAM-08-1</strain>
    </source>
</reference>
<sequence>MTQRTKNGADNPRRMKDKNAKEWLDVGAGKVSICECIRGRAREWELTRTAKS</sequence>
<evidence type="ECO:0000313" key="2">
    <source>
        <dbReference type="EMBL" id="KIJ99323.1"/>
    </source>
</evidence>
<gene>
    <name evidence="2" type="ORF">K443DRAFT_680051</name>
</gene>
<dbReference type="EMBL" id="KN838649">
    <property type="protein sequence ID" value="KIJ99323.1"/>
    <property type="molecule type" value="Genomic_DNA"/>
</dbReference>
<dbReference type="HOGENOM" id="CLU_3087558_0_0_1"/>
<dbReference type="Proteomes" id="UP000054477">
    <property type="component" value="Unassembled WGS sequence"/>
</dbReference>
<protein>
    <submittedName>
        <fullName evidence="2">Uncharacterized protein</fullName>
    </submittedName>
</protein>
<reference evidence="3" key="2">
    <citation type="submission" date="2015-01" db="EMBL/GenBank/DDBJ databases">
        <title>Evolutionary Origins and Diversification of the Mycorrhizal Mutualists.</title>
        <authorList>
            <consortium name="DOE Joint Genome Institute"/>
            <consortium name="Mycorrhizal Genomics Consortium"/>
            <person name="Kohler A."/>
            <person name="Kuo A."/>
            <person name="Nagy L.G."/>
            <person name="Floudas D."/>
            <person name="Copeland A."/>
            <person name="Barry K.W."/>
            <person name="Cichocki N."/>
            <person name="Veneault-Fourrey C."/>
            <person name="LaButti K."/>
            <person name="Lindquist E.A."/>
            <person name="Lipzen A."/>
            <person name="Lundell T."/>
            <person name="Morin E."/>
            <person name="Murat C."/>
            <person name="Riley R."/>
            <person name="Ohm R."/>
            <person name="Sun H."/>
            <person name="Tunlid A."/>
            <person name="Henrissat B."/>
            <person name="Grigoriev I.V."/>
            <person name="Hibbett D.S."/>
            <person name="Martin F."/>
        </authorList>
    </citation>
    <scope>NUCLEOTIDE SEQUENCE [LARGE SCALE GENOMIC DNA]</scope>
    <source>
        <strain evidence="3">LaAM-08-1</strain>
    </source>
</reference>
<feature type="compositionally biased region" description="Basic and acidic residues" evidence="1">
    <location>
        <begin position="11"/>
        <end position="21"/>
    </location>
</feature>
<accession>A0A0C9XCN5</accession>
<dbReference type="AlphaFoldDB" id="A0A0C9XCN5"/>
<keyword evidence="3" id="KW-1185">Reference proteome</keyword>
<feature type="region of interest" description="Disordered" evidence="1">
    <location>
        <begin position="1"/>
        <end position="21"/>
    </location>
</feature>
<proteinExistence type="predicted"/>
<name>A0A0C9XCN5_9AGAR</name>
<evidence type="ECO:0000256" key="1">
    <source>
        <dbReference type="SAM" id="MobiDB-lite"/>
    </source>
</evidence>
<organism evidence="2 3">
    <name type="scientific">Laccaria amethystina LaAM-08-1</name>
    <dbReference type="NCBI Taxonomy" id="1095629"/>
    <lineage>
        <taxon>Eukaryota</taxon>
        <taxon>Fungi</taxon>
        <taxon>Dikarya</taxon>
        <taxon>Basidiomycota</taxon>
        <taxon>Agaricomycotina</taxon>
        <taxon>Agaricomycetes</taxon>
        <taxon>Agaricomycetidae</taxon>
        <taxon>Agaricales</taxon>
        <taxon>Agaricineae</taxon>
        <taxon>Hydnangiaceae</taxon>
        <taxon>Laccaria</taxon>
    </lineage>
</organism>